<comment type="caution">
    <text evidence="2">The sequence shown here is derived from an EMBL/GenBank/DDBJ whole genome shotgun (WGS) entry which is preliminary data.</text>
</comment>
<dbReference type="Pfam" id="PF01370">
    <property type="entry name" value="Epimerase"/>
    <property type="match status" value="1"/>
</dbReference>
<keyword evidence="3" id="KW-1185">Reference proteome</keyword>
<accession>A0A2S3V3G1</accession>
<dbReference type="Gene3D" id="3.40.50.720">
    <property type="entry name" value="NAD(P)-binding Rossmann-like Domain"/>
    <property type="match status" value="1"/>
</dbReference>
<dbReference type="AlphaFoldDB" id="A0A2S3V3G1"/>
<sequence length="301" mass="32828">MAARETMTVNEARLLVTGSSGRIGSAICDAAGKRYRTIGLDITPGHHTTHVTDLLRLNELPGMPVDAVIHAAGLHAPHVGLASDSQFTALNVLATERLAKAAKASGVPEFVFTSTTALYGVQVSTGQPARWIDETSEPCPRTIYHRTKLEAEIRLRRLAAPGFRVTIIRLGRCFPEPADQMIIHRICRGVDERDAANAHLAALGRTGGLCETVIVSGDTPFTKSDCVGLREDAETVIALRRPDIVTIFNLREWKLPRTIDRVYDNAHAKRLLRWAPRYGDRSILEELATGSSRVLPGSMPG</sequence>
<dbReference type="Proteomes" id="UP000236959">
    <property type="component" value="Unassembled WGS sequence"/>
</dbReference>
<dbReference type="EMBL" id="PPCN01000001">
    <property type="protein sequence ID" value="POF34491.1"/>
    <property type="molecule type" value="Genomic_DNA"/>
</dbReference>
<dbReference type="PANTHER" id="PTHR43245">
    <property type="entry name" value="BIFUNCTIONAL POLYMYXIN RESISTANCE PROTEIN ARNA"/>
    <property type="match status" value="1"/>
</dbReference>
<evidence type="ECO:0000313" key="3">
    <source>
        <dbReference type="Proteomes" id="UP000236959"/>
    </source>
</evidence>
<reference evidence="2 3" key="1">
    <citation type="submission" date="2018-01" db="EMBL/GenBank/DDBJ databases">
        <title>Genomic Encyclopedia of Archaeal and Bacterial Type Strains, Phase II (KMG-II): from individual species to whole genera.</title>
        <authorList>
            <person name="Goeker M."/>
        </authorList>
    </citation>
    <scope>NUCLEOTIDE SEQUENCE [LARGE SCALE GENOMIC DNA]</scope>
    <source>
        <strain evidence="2 3">DSM 17023</strain>
    </source>
</reference>
<dbReference type="InterPro" id="IPR036291">
    <property type="entry name" value="NAD(P)-bd_dom_sf"/>
</dbReference>
<proteinExistence type="predicted"/>
<dbReference type="InterPro" id="IPR050177">
    <property type="entry name" value="Lipid_A_modif_metabolic_enz"/>
</dbReference>
<evidence type="ECO:0000259" key="1">
    <source>
        <dbReference type="Pfam" id="PF01370"/>
    </source>
</evidence>
<gene>
    <name evidence="2" type="ORF">CLV41_101947</name>
</gene>
<name>A0A2S3V3G1_9HYPH</name>
<evidence type="ECO:0000313" key="2">
    <source>
        <dbReference type="EMBL" id="POF34491.1"/>
    </source>
</evidence>
<feature type="domain" description="NAD-dependent epimerase/dehydratase" evidence="1">
    <location>
        <begin position="15"/>
        <end position="174"/>
    </location>
</feature>
<dbReference type="SUPFAM" id="SSF51735">
    <property type="entry name" value="NAD(P)-binding Rossmann-fold domains"/>
    <property type="match status" value="1"/>
</dbReference>
<protein>
    <submittedName>
        <fullName evidence="2">Nucleoside-diphosphate-sugar epimerase</fullName>
    </submittedName>
</protein>
<dbReference type="PANTHER" id="PTHR43245:SF54">
    <property type="entry name" value="BLL0593 PROTEIN"/>
    <property type="match status" value="1"/>
</dbReference>
<dbReference type="InterPro" id="IPR001509">
    <property type="entry name" value="Epimerase_deHydtase"/>
</dbReference>
<organism evidence="2 3">
    <name type="scientific">Roseibium marinum</name>
    <dbReference type="NCBI Taxonomy" id="281252"/>
    <lineage>
        <taxon>Bacteria</taxon>
        <taxon>Pseudomonadati</taxon>
        <taxon>Pseudomonadota</taxon>
        <taxon>Alphaproteobacteria</taxon>
        <taxon>Hyphomicrobiales</taxon>
        <taxon>Stappiaceae</taxon>
        <taxon>Roseibium</taxon>
    </lineage>
</organism>